<dbReference type="AlphaFoldDB" id="A0A9P7YGD6"/>
<dbReference type="EMBL" id="MU251544">
    <property type="protein sequence ID" value="KAG9232518.1"/>
    <property type="molecule type" value="Genomic_DNA"/>
</dbReference>
<name>A0A9P7YGD6_9HELO</name>
<feature type="compositionally biased region" description="Low complexity" evidence="1">
    <location>
        <begin position="66"/>
        <end position="82"/>
    </location>
</feature>
<evidence type="ECO:0008006" key="4">
    <source>
        <dbReference type="Google" id="ProtNLM"/>
    </source>
</evidence>
<dbReference type="Proteomes" id="UP000824998">
    <property type="component" value="Unassembled WGS sequence"/>
</dbReference>
<organism evidence="2 3">
    <name type="scientific">Amylocarpus encephaloides</name>
    <dbReference type="NCBI Taxonomy" id="45428"/>
    <lineage>
        <taxon>Eukaryota</taxon>
        <taxon>Fungi</taxon>
        <taxon>Dikarya</taxon>
        <taxon>Ascomycota</taxon>
        <taxon>Pezizomycotina</taxon>
        <taxon>Leotiomycetes</taxon>
        <taxon>Helotiales</taxon>
        <taxon>Helotiales incertae sedis</taxon>
        <taxon>Amylocarpus</taxon>
    </lineage>
</organism>
<evidence type="ECO:0000313" key="2">
    <source>
        <dbReference type="EMBL" id="KAG9232518.1"/>
    </source>
</evidence>
<keyword evidence="3" id="KW-1185">Reference proteome</keyword>
<feature type="compositionally biased region" description="Basic residues" evidence="1">
    <location>
        <begin position="228"/>
        <end position="240"/>
    </location>
</feature>
<reference evidence="2" key="1">
    <citation type="journal article" date="2021" name="IMA Fungus">
        <title>Genomic characterization of three marine fungi, including Emericellopsis atlantica sp. nov. with signatures of a generalist lifestyle and marine biomass degradation.</title>
        <authorList>
            <person name="Hagestad O.C."/>
            <person name="Hou L."/>
            <person name="Andersen J.H."/>
            <person name="Hansen E.H."/>
            <person name="Altermark B."/>
            <person name="Li C."/>
            <person name="Kuhnert E."/>
            <person name="Cox R.J."/>
            <person name="Crous P.W."/>
            <person name="Spatafora J.W."/>
            <person name="Lail K."/>
            <person name="Amirebrahimi M."/>
            <person name="Lipzen A."/>
            <person name="Pangilinan J."/>
            <person name="Andreopoulos W."/>
            <person name="Hayes R.D."/>
            <person name="Ng V."/>
            <person name="Grigoriev I.V."/>
            <person name="Jackson S.A."/>
            <person name="Sutton T.D.S."/>
            <person name="Dobson A.D.W."/>
            <person name="Rama T."/>
        </authorList>
    </citation>
    <scope>NUCLEOTIDE SEQUENCE</scope>
    <source>
        <strain evidence="2">TRa018bII</strain>
    </source>
</reference>
<comment type="caution">
    <text evidence="2">The sequence shown here is derived from an EMBL/GenBank/DDBJ whole genome shotgun (WGS) entry which is preliminary data.</text>
</comment>
<evidence type="ECO:0000313" key="3">
    <source>
        <dbReference type="Proteomes" id="UP000824998"/>
    </source>
</evidence>
<accession>A0A9P7YGD6</accession>
<proteinExistence type="predicted"/>
<protein>
    <recommendedName>
        <fullName evidence="4">AT hook domain-containing protein</fullName>
    </recommendedName>
</protein>
<sequence>MDSNPPFTEQEKRIVLAEALKKSSIPIERLMAILTDGGIQPNWHHMVLPYGRTLASCIDAYESMRSAPQPSPYSSLPPQSTSSKRKSGSELEHLMTAPSSKRRQSGQDNLPSSTRDIRPKPTSANGSPLPFNTLPGPPPPQPKKRGRPSKADVELRQQEAIARGEVLPPPRVITPKVLKQAQPQSQEASRSGFAMIAPMAPAKPTMGSGMGGGPFQSTPLEPEDSPGKKKRARQPPKPKGARISDILGSESDEAQKGSMRAGESSFPPLNPQIGSIQHGHEPQIPPRSTSLKSEPRPILPVRPEAQTEPMAQPVSHPQDIPRGGDTPSEPTAQPVSHPQEEDIPRGGDTPSGPPTDPKS</sequence>
<gene>
    <name evidence="2" type="ORF">BJ875DRAFT_485986</name>
</gene>
<dbReference type="OrthoDB" id="5371646at2759"/>
<evidence type="ECO:0000256" key="1">
    <source>
        <dbReference type="SAM" id="MobiDB-lite"/>
    </source>
</evidence>
<feature type="region of interest" description="Disordered" evidence="1">
    <location>
        <begin position="65"/>
        <end position="359"/>
    </location>
</feature>